<evidence type="ECO:0000256" key="2">
    <source>
        <dbReference type="ARBA" id="ARBA00022723"/>
    </source>
</evidence>
<comment type="caution">
    <text evidence="4">The sequence shown here is derived from an EMBL/GenBank/DDBJ whole genome shotgun (WGS) entry which is preliminary data.</text>
</comment>
<proteinExistence type="inferred from homology"/>
<dbReference type="AlphaFoldDB" id="A0A3L6RMZ3"/>
<dbReference type="GO" id="GO:0008168">
    <property type="term" value="F:methyltransferase activity"/>
    <property type="evidence" value="ECO:0007669"/>
    <property type="project" value="InterPro"/>
</dbReference>
<dbReference type="InterPro" id="IPR029063">
    <property type="entry name" value="SAM-dependent_MTases_sf"/>
</dbReference>
<dbReference type="Gene3D" id="3.40.50.150">
    <property type="entry name" value="Vaccinia Virus protein VP39"/>
    <property type="match status" value="1"/>
</dbReference>
<evidence type="ECO:0000256" key="1">
    <source>
        <dbReference type="ARBA" id="ARBA00008908"/>
    </source>
</evidence>
<comment type="similarity">
    <text evidence="1">Belongs to the methyltransferase superfamily. Type-7 methyltransferase family. SABATH subfamily.</text>
</comment>
<accession>A0A3L6RMZ3</accession>
<dbReference type="STRING" id="4540.A0A3L6RMZ3"/>
<dbReference type="InterPro" id="IPR005299">
    <property type="entry name" value="MeTrfase_7"/>
</dbReference>
<dbReference type="SUPFAM" id="SSF53335">
    <property type="entry name" value="S-adenosyl-L-methionine-dependent methyltransferases"/>
    <property type="match status" value="1"/>
</dbReference>
<dbReference type="InterPro" id="IPR042086">
    <property type="entry name" value="MeTrfase_capping"/>
</dbReference>
<gene>
    <name evidence="4" type="ORF">C2845_PM13G04670</name>
</gene>
<evidence type="ECO:0000313" key="4">
    <source>
        <dbReference type="EMBL" id="RLN05422.1"/>
    </source>
</evidence>
<dbReference type="OrthoDB" id="649586at2759"/>
<sequence>MATKQQRLCVNQADGEAGYARNSAVQSVTQNWMKPAIEEAVIGLLNSKSTDVPNSMVIADLGCSAGPNALALVSTAVDAVLHHHHAAKHDQGALEVRVLLNDLPDNDFNDVAKRLVSFQQSAQSPGLLLTAGIVPGSFYKRLFPSNFLDLVVSSNSLHWISEVPEELKSNMIHLYDEDEGLRRERRPLVIQAYREQFRKDLTLFLKLRAQELVPGGRMVVSMLGTRDYLCITPWDIAVIPLNDMASRGLISREMLDSFYVPMYGPSDSELREIIQDEGSFVINEIWVHKLEKTLFPPNAMARFMRAVYEPMMVQHFGLSSDAMDEFVTTLEQQLTPGSPYHDYHVGDRVFVSASLTRRF</sequence>
<keyword evidence="3" id="KW-0460">Magnesium</keyword>
<dbReference type="Pfam" id="PF03492">
    <property type="entry name" value="Methyltransf_7"/>
    <property type="match status" value="1"/>
</dbReference>
<dbReference type="Proteomes" id="UP000275267">
    <property type="component" value="Unassembled WGS sequence"/>
</dbReference>
<evidence type="ECO:0000256" key="3">
    <source>
        <dbReference type="ARBA" id="ARBA00022842"/>
    </source>
</evidence>
<keyword evidence="2" id="KW-0479">Metal-binding</keyword>
<dbReference type="EMBL" id="PQIB02000008">
    <property type="protein sequence ID" value="RLN05422.1"/>
    <property type="molecule type" value="Genomic_DNA"/>
</dbReference>
<dbReference type="PANTHER" id="PTHR31009">
    <property type="entry name" value="S-ADENOSYL-L-METHIONINE:CARBOXYL METHYLTRANSFERASE FAMILY PROTEIN"/>
    <property type="match status" value="1"/>
</dbReference>
<name>A0A3L6RMZ3_PANMI</name>
<reference evidence="5" key="1">
    <citation type="journal article" date="2019" name="Nat. Commun.">
        <title>The genome of broomcorn millet.</title>
        <authorList>
            <person name="Zou C."/>
            <person name="Miki D."/>
            <person name="Li D."/>
            <person name="Tang Q."/>
            <person name="Xiao L."/>
            <person name="Rajput S."/>
            <person name="Deng P."/>
            <person name="Jia W."/>
            <person name="Huang R."/>
            <person name="Zhang M."/>
            <person name="Sun Y."/>
            <person name="Hu J."/>
            <person name="Fu X."/>
            <person name="Schnable P.S."/>
            <person name="Li F."/>
            <person name="Zhang H."/>
            <person name="Feng B."/>
            <person name="Zhu X."/>
            <person name="Liu R."/>
            <person name="Schnable J.C."/>
            <person name="Zhu J.-K."/>
            <person name="Zhang H."/>
        </authorList>
    </citation>
    <scope>NUCLEOTIDE SEQUENCE [LARGE SCALE GENOMIC DNA]</scope>
</reference>
<dbReference type="Gene3D" id="1.10.1200.270">
    <property type="entry name" value="Methyltransferase, alpha-helical capping domain"/>
    <property type="match status" value="1"/>
</dbReference>
<dbReference type="GO" id="GO:0046872">
    <property type="term" value="F:metal ion binding"/>
    <property type="evidence" value="ECO:0007669"/>
    <property type="project" value="UniProtKB-KW"/>
</dbReference>
<evidence type="ECO:0000313" key="5">
    <source>
        <dbReference type="Proteomes" id="UP000275267"/>
    </source>
</evidence>
<keyword evidence="5" id="KW-1185">Reference proteome</keyword>
<organism evidence="4 5">
    <name type="scientific">Panicum miliaceum</name>
    <name type="common">Proso millet</name>
    <name type="synonym">Broomcorn millet</name>
    <dbReference type="NCBI Taxonomy" id="4540"/>
    <lineage>
        <taxon>Eukaryota</taxon>
        <taxon>Viridiplantae</taxon>
        <taxon>Streptophyta</taxon>
        <taxon>Embryophyta</taxon>
        <taxon>Tracheophyta</taxon>
        <taxon>Spermatophyta</taxon>
        <taxon>Magnoliopsida</taxon>
        <taxon>Liliopsida</taxon>
        <taxon>Poales</taxon>
        <taxon>Poaceae</taxon>
        <taxon>PACMAD clade</taxon>
        <taxon>Panicoideae</taxon>
        <taxon>Panicodae</taxon>
        <taxon>Paniceae</taxon>
        <taxon>Panicinae</taxon>
        <taxon>Panicum</taxon>
        <taxon>Panicum sect. Panicum</taxon>
    </lineage>
</organism>
<protein>
    <submittedName>
        <fullName evidence="4">Uncharacterized protein</fullName>
    </submittedName>
</protein>